<comment type="caution">
    <text evidence="2">The sequence shown here is derived from an EMBL/GenBank/DDBJ whole genome shotgun (WGS) entry which is preliminary data.</text>
</comment>
<dbReference type="Proteomes" id="UP001212841">
    <property type="component" value="Unassembled WGS sequence"/>
</dbReference>
<dbReference type="GO" id="GO:0006412">
    <property type="term" value="P:translation"/>
    <property type="evidence" value="ECO:0007669"/>
    <property type="project" value="InterPro"/>
</dbReference>
<organism evidence="2 3">
    <name type="scientific">Rhizophlyctis rosea</name>
    <dbReference type="NCBI Taxonomy" id="64517"/>
    <lineage>
        <taxon>Eukaryota</taxon>
        <taxon>Fungi</taxon>
        <taxon>Fungi incertae sedis</taxon>
        <taxon>Chytridiomycota</taxon>
        <taxon>Chytridiomycota incertae sedis</taxon>
        <taxon>Chytridiomycetes</taxon>
        <taxon>Rhizophlyctidales</taxon>
        <taxon>Rhizophlyctidaceae</taxon>
        <taxon>Rhizophlyctis</taxon>
    </lineage>
</organism>
<dbReference type="EMBL" id="JADGJD010000001">
    <property type="protein sequence ID" value="KAJ3057543.1"/>
    <property type="molecule type" value="Genomic_DNA"/>
</dbReference>
<sequence length="200" mass="22347">MTLQEEFELFSEVTQTLNAGQLDVKKHYAVSKTNPKTRKDIPVVVLPVHGDWQTRHFVGLWRSAPSLRKKDFPPYSGMTVSCSTVPLCHEQKVDPEAVKPVVPMHWPSKTQDSEDSVPIRPGDENGSPTSRTILDTVRRGQKIPKFPHKNVAKAILAAVKKTSDLKAYLNSSFSLSKGQFPTSLSSKRVDFGRGWVPQIL</sequence>
<dbReference type="GO" id="GO:0005840">
    <property type="term" value="C:ribosome"/>
    <property type="evidence" value="ECO:0007669"/>
    <property type="project" value="InterPro"/>
</dbReference>
<evidence type="ECO:0000313" key="3">
    <source>
        <dbReference type="Proteomes" id="UP001212841"/>
    </source>
</evidence>
<dbReference type="AlphaFoldDB" id="A0AAD5X6S2"/>
<name>A0AAD5X6S2_9FUNG</name>
<feature type="region of interest" description="Disordered" evidence="1">
    <location>
        <begin position="105"/>
        <end position="131"/>
    </location>
</feature>
<dbReference type="Pfam" id="PF01159">
    <property type="entry name" value="Ribosomal_L6e"/>
    <property type="match status" value="1"/>
</dbReference>
<protein>
    <submittedName>
        <fullName evidence="2">Uncharacterized protein</fullName>
    </submittedName>
</protein>
<dbReference type="InterPro" id="IPR000915">
    <property type="entry name" value="60S_ribosomal_eL6"/>
</dbReference>
<reference evidence="2" key="1">
    <citation type="submission" date="2020-05" db="EMBL/GenBank/DDBJ databases">
        <title>Phylogenomic resolution of chytrid fungi.</title>
        <authorList>
            <person name="Stajich J.E."/>
            <person name="Amses K."/>
            <person name="Simmons R."/>
            <person name="Seto K."/>
            <person name="Myers J."/>
            <person name="Bonds A."/>
            <person name="Quandt C.A."/>
            <person name="Barry K."/>
            <person name="Liu P."/>
            <person name="Grigoriev I."/>
            <person name="Longcore J.E."/>
            <person name="James T.Y."/>
        </authorList>
    </citation>
    <scope>NUCLEOTIDE SEQUENCE</scope>
    <source>
        <strain evidence="2">JEL0318</strain>
    </source>
</reference>
<evidence type="ECO:0000256" key="1">
    <source>
        <dbReference type="SAM" id="MobiDB-lite"/>
    </source>
</evidence>
<proteinExistence type="predicted"/>
<accession>A0AAD5X6S2</accession>
<keyword evidence="3" id="KW-1185">Reference proteome</keyword>
<evidence type="ECO:0000313" key="2">
    <source>
        <dbReference type="EMBL" id="KAJ3057543.1"/>
    </source>
</evidence>
<dbReference type="GO" id="GO:0003735">
    <property type="term" value="F:structural constituent of ribosome"/>
    <property type="evidence" value="ECO:0007669"/>
    <property type="project" value="InterPro"/>
</dbReference>
<gene>
    <name evidence="2" type="ORF">HK097_000009</name>
</gene>